<dbReference type="Proteomes" id="UP000564536">
    <property type="component" value="Unassembled WGS sequence"/>
</dbReference>
<keyword evidence="4" id="KW-0598">Phosphotransferase system</keyword>
<protein>
    <submittedName>
        <fullName evidence="8">PTS lactose/cellobiose transporter subunit IIA</fullName>
    </submittedName>
</protein>
<evidence type="ECO:0000256" key="5">
    <source>
        <dbReference type="PIRSR" id="PIRSR000699-1"/>
    </source>
</evidence>
<proteinExistence type="predicted"/>
<organism evidence="8 9">
    <name type="scientific">Listeria weihenstephanensis</name>
    <dbReference type="NCBI Taxonomy" id="1006155"/>
    <lineage>
        <taxon>Bacteria</taxon>
        <taxon>Bacillati</taxon>
        <taxon>Bacillota</taxon>
        <taxon>Bacilli</taxon>
        <taxon>Bacillales</taxon>
        <taxon>Listeriaceae</taxon>
        <taxon>Listeria</taxon>
    </lineage>
</organism>
<dbReference type="InterPro" id="IPR036542">
    <property type="entry name" value="PTS_IIA_lac/cel_sf"/>
</dbReference>
<name>A0A841Z4K1_9LIST</name>
<evidence type="ECO:0000256" key="4">
    <source>
        <dbReference type="ARBA" id="ARBA00022683"/>
    </source>
</evidence>
<keyword evidence="6" id="KW-0460">Magnesium</keyword>
<dbReference type="InterPro" id="IPR003188">
    <property type="entry name" value="PTS_IIA_lac/cel"/>
</dbReference>
<dbReference type="SUPFAM" id="SSF46973">
    <property type="entry name" value="Enzyme IIa from lactose specific PTS, IIa-lac"/>
    <property type="match status" value="1"/>
</dbReference>
<sequence>MLHEMNAKITMELIFHAGNAKSAAMEGIKKAEDGDVEAGLALIQKARTELHEAHQIQTDLITKEIQGEQLEKTILLIHAQDHFMAATLTIDLGERMIQMYNKVLDNSGK</sequence>
<dbReference type="GO" id="GO:0016740">
    <property type="term" value="F:transferase activity"/>
    <property type="evidence" value="ECO:0007669"/>
    <property type="project" value="UniProtKB-KW"/>
</dbReference>
<feature type="active site" description="Tele-phosphohistidine intermediate" evidence="5">
    <location>
        <position position="78"/>
    </location>
</feature>
<comment type="cofactor">
    <cofactor evidence="6">
        <name>Mg(2+)</name>
        <dbReference type="ChEBI" id="CHEBI:18420"/>
    </cofactor>
    <text evidence="6">Binds 1 Mg(2+) ion per trimer.</text>
</comment>
<evidence type="ECO:0000256" key="6">
    <source>
        <dbReference type="PIRSR" id="PIRSR000699-2"/>
    </source>
</evidence>
<evidence type="ECO:0000256" key="1">
    <source>
        <dbReference type="ARBA" id="ARBA00022448"/>
    </source>
</evidence>
<dbReference type="AlphaFoldDB" id="A0A841Z4K1"/>
<feature type="binding site" evidence="6">
    <location>
        <position position="81"/>
    </location>
    <ligand>
        <name>Mg(2+)</name>
        <dbReference type="ChEBI" id="CHEBI:18420"/>
        <note>ligand shared between all trimeric partners</note>
    </ligand>
</feature>
<dbReference type="PANTHER" id="PTHR34382:SF7">
    <property type="entry name" value="PTS SYSTEM N,N'-DIACETYLCHITOBIOSE-SPECIFIC EIIA COMPONENT"/>
    <property type="match status" value="1"/>
</dbReference>
<evidence type="ECO:0000313" key="8">
    <source>
        <dbReference type="EMBL" id="MBC1500175.1"/>
    </source>
</evidence>
<dbReference type="PIRSF" id="PIRSF000699">
    <property type="entry name" value="PTS_IILac_III"/>
    <property type="match status" value="1"/>
</dbReference>
<keyword evidence="1" id="KW-0813">Transport</keyword>
<dbReference type="Pfam" id="PF02255">
    <property type="entry name" value="PTS_IIA"/>
    <property type="match status" value="1"/>
</dbReference>
<dbReference type="PANTHER" id="PTHR34382">
    <property type="entry name" value="PTS SYSTEM N,N'-DIACETYLCHITOBIOSE-SPECIFIC EIIA COMPONENT"/>
    <property type="match status" value="1"/>
</dbReference>
<evidence type="ECO:0000256" key="3">
    <source>
        <dbReference type="ARBA" id="ARBA00022679"/>
    </source>
</evidence>
<comment type="caution">
    <text evidence="8">The sequence shown here is derived from an EMBL/GenBank/DDBJ whole genome shotgun (WGS) entry which is preliminary data.</text>
</comment>
<evidence type="ECO:0000313" key="9">
    <source>
        <dbReference type="Proteomes" id="UP000564536"/>
    </source>
</evidence>
<gene>
    <name evidence="8" type="ORF">HB943_06135</name>
</gene>
<evidence type="ECO:0000256" key="2">
    <source>
        <dbReference type="ARBA" id="ARBA00022597"/>
    </source>
</evidence>
<keyword evidence="6" id="KW-0479">Metal-binding</keyword>
<feature type="modified residue" description="Phosphohistidine; by HPr" evidence="7">
    <location>
        <position position="78"/>
    </location>
</feature>
<keyword evidence="3" id="KW-0808">Transferase</keyword>
<accession>A0A841Z4K1</accession>
<dbReference type="PROSITE" id="PS51095">
    <property type="entry name" value="PTS_EIIA_TYPE_3"/>
    <property type="match status" value="1"/>
</dbReference>
<dbReference type="GO" id="GO:0046872">
    <property type="term" value="F:metal ion binding"/>
    <property type="evidence" value="ECO:0007669"/>
    <property type="project" value="UniProtKB-KW"/>
</dbReference>
<reference evidence="8 9" key="1">
    <citation type="submission" date="2020-03" db="EMBL/GenBank/DDBJ databases">
        <title>Soil Listeria distribution.</title>
        <authorList>
            <person name="Liao J."/>
            <person name="Wiedmann M."/>
        </authorList>
    </citation>
    <scope>NUCLEOTIDE SEQUENCE [LARGE SCALE GENOMIC DNA]</scope>
    <source>
        <strain evidence="8 9">FSL L7-1523</strain>
    </source>
</reference>
<evidence type="ECO:0000256" key="7">
    <source>
        <dbReference type="PROSITE-ProRule" id="PRU00418"/>
    </source>
</evidence>
<dbReference type="EMBL" id="JAARRL010000007">
    <property type="protein sequence ID" value="MBC1500175.1"/>
    <property type="molecule type" value="Genomic_DNA"/>
</dbReference>
<keyword evidence="2" id="KW-0762">Sugar transport</keyword>
<dbReference type="GO" id="GO:0009401">
    <property type="term" value="P:phosphoenolpyruvate-dependent sugar phosphotransferase system"/>
    <property type="evidence" value="ECO:0007669"/>
    <property type="project" value="UniProtKB-KW"/>
</dbReference>
<dbReference type="Gene3D" id="1.20.58.80">
    <property type="entry name" value="Phosphotransferase system, lactose/cellobiose-type IIA subunit"/>
    <property type="match status" value="1"/>
</dbReference>